<keyword evidence="15" id="KW-1185">Reference proteome</keyword>
<dbReference type="STRING" id="1198029.A0A1U7LMM9"/>
<evidence type="ECO:0000256" key="1">
    <source>
        <dbReference type="ARBA" id="ARBA00004123"/>
    </source>
</evidence>
<dbReference type="AlphaFoldDB" id="A0A1U7LMM9"/>
<keyword evidence="9" id="KW-0234">DNA repair</keyword>
<keyword evidence="5" id="KW-0863">Zinc-finger</keyword>
<keyword evidence="12" id="KW-1133">Transmembrane helix</keyword>
<dbReference type="GO" id="GO:0016251">
    <property type="term" value="F:RNA polymerase II general transcription initiation factor activity"/>
    <property type="evidence" value="ECO:0007669"/>
    <property type="project" value="EnsemblFungi"/>
</dbReference>
<comment type="similarity">
    <text evidence="2">Belongs to the GTF2H2 family.</text>
</comment>
<evidence type="ECO:0000256" key="3">
    <source>
        <dbReference type="ARBA" id="ARBA00022723"/>
    </source>
</evidence>
<gene>
    <name evidence="14" type="ORF">NEOLI_004189</name>
</gene>
<dbReference type="CDD" id="cd01453">
    <property type="entry name" value="vWA_transcription_factor_IIH_type"/>
    <property type="match status" value="1"/>
</dbReference>
<dbReference type="OMA" id="KAYERTW"/>
<dbReference type="InterPro" id="IPR002035">
    <property type="entry name" value="VWF_A"/>
</dbReference>
<reference evidence="14 15" key="1">
    <citation type="submission" date="2016-04" db="EMBL/GenBank/DDBJ databases">
        <title>Evolutionary innovation and constraint leading to complex multicellularity in the Ascomycota.</title>
        <authorList>
            <person name="Cisse O."/>
            <person name="Nguyen A."/>
            <person name="Hewitt D.A."/>
            <person name="Jedd G."/>
            <person name="Stajich J.E."/>
        </authorList>
    </citation>
    <scope>NUCLEOTIDE SEQUENCE [LARGE SCALE GENOMIC DNA]</scope>
    <source>
        <strain evidence="14 15">DAH-3</strain>
    </source>
</reference>
<dbReference type="GO" id="GO:0005675">
    <property type="term" value="C:transcription factor TFIIH holo complex"/>
    <property type="evidence" value="ECO:0007669"/>
    <property type="project" value="TreeGrafter"/>
</dbReference>
<keyword evidence="12" id="KW-0472">Membrane</keyword>
<feature type="transmembrane region" description="Helical" evidence="12">
    <location>
        <begin position="7"/>
        <end position="28"/>
    </location>
</feature>
<feature type="compositionally biased region" description="Low complexity" evidence="11">
    <location>
        <begin position="48"/>
        <end position="57"/>
    </location>
</feature>
<sequence length="354" mass="39307">MERFRVLDVIAFVSLLEFCLILFFYMAADSDYHTSDSDPDAPSRSTSRRNANGNNAGHVNGSTAGAGYSWEDEYKRSWDVVQEDSSGSLAKAVEGLVTSSKRRRLLKDTTPLQRGIIRHLILILDLSSAMAEKDMRPTRYQLTITYSIDFINEYFEQNPISQLGVLGMKDGKCSRVSDLSGNPHDHILALQKLRTGEPSGDVSLLNSLSLARACLHHVPTHSTREILLIFGSLVSSDPGDIHLTIKDLVTDNIKVRVVGLSAQVAICREICRKTNNGDDRSFTQRVIVNDIGMYGVCLNELHFKDLLLETTIPPAEQKLQGSKKSNGTSLIMMGFPFRIIESSGSLCAWYVLLH</sequence>
<keyword evidence="8" id="KW-0804">Transcription</keyword>
<dbReference type="Pfam" id="PF04056">
    <property type="entry name" value="Ssl1"/>
    <property type="match status" value="1"/>
</dbReference>
<evidence type="ECO:0000256" key="12">
    <source>
        <dbReference type="SAM" id="Phobius"/>
    </source>
</evidence>
<evidence type="ECO:0000256" key="4">
    <source>
        <dbReference type="ARBA" id="ARBA00022763"/>
    </source>
</evidence>
<dbReference type="PANTHER" id="PTHR12695:SF2">
    <property type="entry name" value="GENERAL TRANSCRIPTION FACTOR IIH SUBUNIT 2-RELATED"/>
    <property type="match status" value="1"/>
</dbReference>
<evidence type="ECO:0000256" key="9">
    <source>
        <dbReference type="ARBA" id="ARBA00023204"/>
    </source>
</evidence>
<keyword evidence="4" id="KW-0227">DNA damage</keyword>
<dbReference type="PIRSF" id="PIRSF015919">
    <property type="entry name" value="TFIIH_SSL1"/>
    <property type="match status" value="1"/>
</dbReference>
<accession>A0A1U7LMM9</accession>
<evidence type="ECO:0000256" key="7">
    <source>
        <dbReference type="ARBA" id="ARBA00023015"/>
    </source>
</evidence>
<dbReference type="FunFam" id="3.40.50.410:FF:000015">
    <property type="entry name" value="General transcription factor IIH subunit 2"/>
    <property type="match status" value="1"/>
</dbReference>
<protein>
    <submittedName>
        <fullName evidence="14">TFIIH basal transcription factor complex p47 subunit</fullName>
    </submittedName>
</protein>
<dbReference type="InterPro" id="IPR007198">
    <property type="entry name" value="Ssl1-like"/>
</dbReference>
<evidence type="ECO:0000256" key="10">
    <source>
        <dbReference type="ARBA" id="ARBA00023242"/>
    </source>
</evidence>
<comment type="subcellular location">
    <subcellularLocation>
        <location evidence="1">Nucleus</location>
    </subcellularLocation>
</comment>
<dbReference type="Proteomes" id="UP000186594">
    <property type="component" value="Unassembled WGS sequence"/>
</dbReference>
<dbReference type="EMBL" id="LXFE01001130">
    <property type="protein sequence ID" value="OLL23888.1"/>
    <property type="molecule type" value="Genomic_DNA"/>
</dbReference>
<comment type="caution">
    <text evidence="14">The sequence shown here is derived from an EMBL/GenBank/DDBJ whole genome shotgun (WGS) entry which is preliminary data.</text>
</comment>
<dbReference type="GO" id="GO:0006367">
    <property type="term" value="P:transcription initiation at RNA polymerase II promoter"/>
    <property type="evidence" value="ECO:0007669"/>
    <property type="project" value="EnsemblFungi"/>
</dbReference>
<evidence type="ECO:0000256" key="11">
    <source>
        <dbReference type="SAM" id="MobiDB-lite"/>
    </source>
</evidence>
<evidence type="ECO:0000256" key="8">
    <source>
        <dbReference type="ARBA" id="ARBA00023163"/>
    </source>
</evidence>
<dbReference type="SUPFAM" id="SSF53300">
    <property type="entry name" value="vWA-like"/>
    <property type="match status" value="1"/>
</dbReference>
<dbReference type="SMART" id="SM00327">
    <property type="entry name" value="VWA"/>
    <property type="match status" value="1"/>
</dbReference>
<organism evidence="14 15">
    <name type="scientific">Neolecta irregularis (strain DAH-3)</name>
    <dbReference type="NCBI Taxonomy" id="1198029"/>
    <lineage>
        <taxon>Eukaryota</taxon>
        <taxon>Fungi</taxon>
        <taxon>Dikarya</taxon>
        <taxon>Ascomycota</taxon>
        <taxon>Taphrinomycotina</taxon>
        <taxon>Neolectales</taxon>
        <taxon>Neolectaceae</taxon>
        <taxon>Neolecta</taxon>
    </lineage>
</organism>
<keyword evidence="3" id="KW-0479">Metal-binding</keyword>
<dbReference type="GO" id="GO:0006357">
    <property type="term" value="P:regulation of transcription by RNA polymerase II"/>
    <property type="evidence" value="ECO:0007669"/>
    <property type="project" value="TreeGrafter"/>
</dbReference>
<evidence type="ECO:0000313" key="15">
    <source>
        <dbReference type="Proteomes" id="UP000186594"/>
    </source>
</evidence>
<evidence type="ECO:0000259" key="13">
    <source>
        <dbReference type="PROSITE" id="PS50234"/>
    </source>
</evidence>
<dbReference type="InterPro" id="IPR012170">
    <property type="entry name" value="TFIIH_SSL1/p44"/>
</dbReference>
<evidence type="ECO:0000256" key="2">
    <source>
        <dbReference type="ARBA" id="ARBA00006092"/>
    </source>
</evidence>
<dbReference type="GO" id="GO:0008270">
    <property type="term" value="F:zinc ion binding"/>
    <property type="evidence" value="ECO:0007669"/>
    <property type="project" value="UniProtKB-KW"/>
</dbReference>
<keyword evidence="10" id="KW-0539">Nucleus</keyword>
<evidence type="ECO:0000256" key="6">
    <source>
        <dbReference type="ARBA" id="ARBA00022833"/>
    </source>
</evidence>
<feature type="domain" description="VWFA" evidence="13">
    <location>
        <begin position="119"/>
        <end position="307"/>
    </location>
</feature>
<dbReference type="OrthoDB" id="284275at2759"/>
<evidence type="ECO:0000256" key="5">
    <source>
        <dbReference type="ARBA" id="ARBA00022771"/>
    </source>
</evidence>
<keyword evidence="12" id="KW-0812">Transmembrane</keyword>
<name>A0A1U7LMM9_NEOID</name>
<proteinExistence type="inferred from homology"/>
<keyword evidence="6" id="KW-0862">Zinc</keyword>
<keyword evidence="7" id="KW-0805">Transcription regulation</keyword>
<dbReference type="GO" id="GO:0006289">
    <property type="term" value="P:nucleotide-excision repair"/>
    <property type="evidence" value="ECO:0007669"/>
    <property type="project" value="InterPro"/>
</dbReference>
<dbReference type="Gene3D" id="3.40.50.410">
    <property type="entry name" value="von Willebrand factor, type A domain"/>
    <property type="match status" value="1"/>
</dbReference>
<dbReference type="PROSITE" id="PS50234">
    <property type="entry name" value="VWFA"/>
    <property type="match status" value="1"/>
</dbReference>
<evidence type="ECO:0000313" key="14">
    <source>
        <dbReference type="EMBL" id="OLL23888.1"/>
    </source>
</evidence>
<dbReference type="GO" id="GO:0000439">
    <property type="term" value="C:transcription factor TFIIH core complex"/>
    <property type="evidence" value="ECO:0007669"/>
    <property type="project" value="InterPro"/>
</dbReference>
<dbReference type="PANTHER" id="PTHR12695">
    <property type="entry name" value="GENERAL TRANSCRIPTION FACTOR IIH SUBUNIT 2"/>
    <property type="match status" value="1"/>
</dbReference>
<dbReference type="InterPro" id="IPR036465">
    <property type="entry name" value="vWFA_dom_sf"/>
</dbReference>
<feature type="region of interest" description="Disordered" evidence="11">
    <location>
        <begin position="35"/>
        <end position="64"/>
    </location>
</feature>